<protein>
    <submittedName>
        <fullName evidence="2">Uncharacterized protein</fullName>
    </submittedName>
</protein>
<evidence type="ECO:0000256" key="1">
    <source>
        <dbReference type="SAM" id="MobiDB-lite"/>
    </source>
</evidence>
<dbReference type="EMBL" id="CABFNS010001117">
    <property type="protein sequence ID" value="VUC38162.1"/>
    <property type="molecule type" value="Genomic_DNA"/>
</dbReference>
<sequence>MKARKAKKGKGGNNTNGYAKAPAAAGAGGDGKAAKVQPRQVKAGDDEGKGGEEGDEKAVSFTPTVGLVIHDDD</sequence>
<comment type="caution">
    <text evidence="2">The sequence shown here is derived from an EMBL/GenBank/DDBJ whole genome shotgun (WGS) entry which is preliminary data.</text>
</comment>
<organism evidence="2 3">
    <name type="scientific">Bionectria ochroleuca</name>
    <name type="common">Gliocladium roseum</name>
    <dbReference type="NCBI Taxonomy" id="29856"/>
    <lineage>
        <taxon>Eukaryota</taxon>
        <taxon>Fungi</taxon>
        <taxon>Dikarya</taxon>
        <taxon>Ascomycota</taxon>
        <taxon>Pezizomycotina</taxon>
        <taxon>Sordariomycetes</taxon>
        <taxon>Hypocreomycetidae</taxon>
        <taxon>Hypocreales</taxon>
        <taxon>Bionectriaceae</taxon>
        <taxon>Clonostachys</taxon>
    </lineage>
</organism>
<name>A0ABY6V6A6_BIOOC</name>
<evidence type="ECO:0000313" key="2">
    <source>
        <dbReference type="EMBL" id="VUC38162.1"/>
    </source>
</evidence>
<dbReference type="Proteomes" id="UP000766486">
    <property type="component" value="Unassembled WGS sequence"/>
</dbReference>
<keyword evidence="3" id="KW-1185">Reference proteome</keyword>
<evidence type="ECO:0000313" key="3">
    <source>
        <dbReference type="Proteomes" id="UP000766486"/>
    </source>
</evidence>
<feature type="compositionally biased region" description="Low complexity" evidence="1">
    <location>
        <begin position="13"/>
        <end position="25"/>
    </location>
</feature>
<proteinExistence type="predicted"/>
<feature type="region of interest" description="Disordered" evidence="1">
    <location>
        <begin position="1"/>
        <end position="73"/>
    </location>
</feature>
<accession>A0ABY6V6A6</accession>
<reference evidence="2 3" key="1">
    <citation type="submission" date="2019-06" db="EMBL/GenBank/DDBJ databases">
        <authorList>
            <person name="Broberg M."/>
        </authorList>
    </citation>
    <scope>NUCLEOTIDE SEQUENCE [LARGE SCALE GENOMIC DNA]</scope>
</reference>
<gene>
    <name evidence="2" type="ORF">CLO192961_LOCUS494757</name>
</gene>
<feature type="compositionally biased region" description="Basic residues" evidence="1">
    <location>
        <begin position="1"/>
        <end position="10"/>
    </location>
</feature>
<feature type="compositionally biased region" description="Basic and acidic residues" evidence="1">
    <location>
        <begin position="42"/>
        <end position="58"/>
    </location>
</feature>